<sequence length="159" mass="17385">MNNLVFQLSEFVVKPSNNRVGTLKINQSFNLSLWVSSSQRIGASESGILAISKDVLGESTENPRSNNGHSSVFEDIVSVVSVGEFLVDSGLYESKDKAVKRQEALGKLNEIVKLLVKNVSHANGYNDQVVEESNAKILSDEVMLVLLHGVLDFFPESFG</sequence>
<gene>
    <name evidence="2" type="ORF">Cgig2_023065</name>
</gene>
<feature type="domain" description="Poly(A) polymerase nucleotidyltransferase" evidence="1">
    <location>
        <begin position="81"/>
        <end position="149"/>
    </location>
</feature>
<accession>A0A9Q1JXK6</accession>
<evidence type="ECO:0000259" key="1">
    <source>
        <dbReference type="Pfam" id="PF20750"/>
    </source>
</evidence>
<dbReference type="InterPro" id="IPR048840">
    <property type="entry name" value="PolA_pol_NTPase"/>
</dbReference>
<dbReference type="EMBL" id="JAKOGI010000573">
    <property type="protein sequence ID" value="KAJ8432935.1"/>
    <property type="molecule type" value="Genomic_DNA"/>
</dbReference>
<comment type="caution">
    <text evidence="2">The sequence shown here is derived from an EMBL/GenBank/DDBJ whole genome shotgun (WGS) entry which is preliminary data.</text>
</comment>
<dbReference type="Proteomes" id="UP001153076">
    <property type="component" value="Unassembled WGS sequence"/>
</dbReference>
<evidence type="ECO:0000313" key="3">
    <source>
        <dbReference type="Proteomes" id="UP001153076"/>
    </source>
</evidence>
<reference evidence="2" key="1">
    <citation type="submission" date="2022-04" db="EMBL/GenBank/DDBJ databases">
        <title>Carnegiea gigantea Genome sequencing and assembly v2.</title>
        <authorList>
            <person name="Copetti D."/>
            <person name="Sanderson M.J."/>
            <person name="Burquez A."/>
            <person name="Wojciechowski M.F."/>
        </authorList>
    </citation>
    <scope>NUCLEOTIDE SEQUENCE</scope>
    <source>
        <strain evidence="2">SGP5-SGP5p</strain>
        <tissue evidence="2">Aerial part</tissue>
    </source>
</reference>
<keyword evidence="3" id="KW-1185">Reference proteome</keyword>
<evidence type="ECO:0000313" key="2">
    <source>
        <dbReference type="EMBL" id="KAJ8432935.1"/>
    </source>
</evidence>
<name>A0A9Q1JXK6_9CARY</name>
<dbReference type="Pfam" id="PF20750">
    <property type="entry name" value="PAP_NTPase"/>
    <property type="match status" value="1"/>
</dbReference>
<organism evidence="2 3">
    <name type="scientific">Carnegiea gigantea</name>
    <dbReference type="NCBI Taxonomy" id="171969"/>
    <lineage>
        <taxon>Eukaryota</taxon>
        <taxon>Viridiplantae</taxon>
        <taxon>Streptophyta</taxon>
        <taxon>Embryophyta</taxon>
        <taxon>Tracheophyta</taxon>
        <taxon>Spermatophyta</taxon>
        <taxon>Magnoliopsida</taxon>
        <taxon>eudicotyledons</taxon>
        <taxon>Gunneridae</taxon>
        <taxon>Pentapetalae</taxon>
        <taxon>Caryophyllales</taxon>
        <taxon>Cactineae</taxon>
        <taxon>Cactaceae</taxon>
        <taxon>Cactoideae</taxon>
        <taxon>Echinocereeae</taxon>
        <taxon>Carnegiea</taxon>
    </lineage>
</organism>
<protein>
    <recommendedName>
        <fullName evidence="1">Poly(A) polymerase nucleotidyltransferase domain-containing protein</fullName>
    </recommendedName>
</protein>
<proteinExistence type="predicted"/>
<dbReference type="OrthoDB" id="412748at2759"/>
<dbReference type="AlphaFoldDB" id="A0A9Q1JXK6"/>